<dbReference type="InterPro" id="IPR013083">
    <property type="entry name" value="Znf_RING/FYVE/PHD"/>
</dbReference>
<reference evidence="1" key="1">
    <citation type="journal article" date="2020" name="Nature">
        <title>Giant virus diversity and host interactions through global metagenomics.</title>
        <authorList>
            <person name="Schulz F."/>
            <person name="Roux S."/>
            <person name="Paez-Espino D."/>
            <person name="Jungbluth S."/>
            <person name="Walsh D.A."/>
            <person name="Denef V.J."/>
            <person name="McMahon K.D."/>
            <person name="Konstantinidis K.T."/>
            <person name="Eloe-Fadrosh E.A."/>
            <person name="Kyrpides N.C."/>
            <person name="Woyke T."/>
        </authorList>
    </citation>
    <scope>NUCLEOTIDE SEQUENCE</scope>
    <source>
        <strain evidence="1">GVMAG-M-3300017989-17</strain>
    </source>
</reference>
<protein>
    <recommendedName>
        <fullName evidence="2">TRAF-type domain-containing protein</fullName>
    </recommendedName>
</protein>
<accession>A0A6C0BPQ7</accession>
<dbReference type="AlphaFoldDB" id="A0A6C0BPQ7"/>
<name>A0A6C0BPQ7_9ZZZZ</name>
<sequence>MASWSDVPKDVIRLWLNEYVTPQDYLNLLLAHRVFHVLTVKDRSSKYRELMIERAMHRDFVDRARKQLGYKKFKTVEELCEHFVACPYCPAIVKKANYNRHVTRKCQPDDLQRLRVTVPIELNKVRCRGLSCSFTTQRWDMWRHVSECPYQMMQCNGCGEEKTRLEMVKEGHQWFECWDQHNFACKWGCGKKRIGSSRGEWAQHLKKCAVEEVECPLCHRMVQRQFLKYHQLKQPPPAFNDLGFNRFSAPNQPSVFNMWRVDDRAELATCADKSSGAWHRWPAAAWGRSGITCVRVRKM</sequence>
<dbReference type="Gene3D" id="3.30.40.10">
    <property type="entry name" value="Zinc/RING finger domain, C3HC4 (zinc finger)"/>
    <property type="match status" value="2"/>
</dbReference>
<evidence type="ECO:0000313" key="1">
    <source>
        <dbReference type="EMBL" id="QHS93378.1"/>
    </source>
</evidence>
<proteinExistence type="predicted"/>
<evidence type="ECO:0008006" key="2">
    <source>
        <dbReference type="Google" id="ProtNLM"/>
    </source>
</evidence>
<organism evidence="1">
    <name type="scientific">viral metagenome</name>
    <dbReference type="NCBI Taxonomy" id="1070528"/>
    <lineage>
        <taxon>unclassified sequences</taxon>
        <taxon>metagenomes</taxon>
        <taxon>organismal metagenomes</taxon>
    </lineage>
</organism>
<dbReference type="EMBL" id="MN739203">
    <property type="protein sequence ID" value="QHS93378.1"/>
    <property type="molecule type" value="Genomic_DNA"/>
</dbReference>